<organism evidence="8 9">
    <name type="scientific">Actinomadura fibrosa</name>
    <dbReference type="NCBI Taxonomy" id="111802"/>
    <lineage>
        <taxon>Bacteria</taxon>
        <taxon>Bacillati</taxon>
        <taxon>Actinomycetota</taxon>
        <taxon>Actinomycetes</taxon>
        <taxon>Streptosporangiales</taxon>
        <taxon>Thermomonosporaceae</taxon>
        <taxon>Actinomadura</taxon>
    </lineage>
</organism>
<dbReference type="InterPro" id="IPR036852">
    <property type="entry name" value="Peptidase_S8/S53_dom_sf"/>
</dbReference>
<comment type="similarity">
    <text evidence="1">Belongs to the peptidase S8 family.</text>
</comment>
<evidence type="ECO:0000256" key="6">
    <source>
        <dbReference type="SAM" id="SignalP"/>
    </source>
</evidence>
<dbReference type="EMBL" id="JBHTGP010000038">
    <property type="protein sequence ID" value="MFD0692291.1"/>
    <property type="molecule type" value="Genomic_DNA"/>
</dbReference>
<keyword evidence="5" id="KW-0812">Transmembrane</keyword>
<keyword evidence="6" id="KW-0732">Signal</keyword>
<evidence type="ECO:0000259" key="7">
    <source>
        <dbReference type="Pfam" id="PF00082"/>
    </source>
</evidence>
<dbReference type="PANTHER" id="PTHR43806:SF11">
    <property type="entry name" value="CEREVISIN-RELATED"/>
    <property type="match status" value="1"/>
</dbReference>
<evidence type="ECO:0000256" key="1">
    <source>
        <dbReference type="ARBA" id="ARBA00011073"/>
    </source>
</evidence>
<feature type="transmembrane region" description="Helical" evidence="5">
    <location>
        <begin position="349"/>
        <end position="373"/>
    </location>
</feature>
<dbReference type="RefSeq" id="WP_131755927.1">
    <property type="nucleotide sequence ID" value="NZ_CAACUY010000010.1"/>
</dbReference>
<evidence type="ECO:0000256" key="3">
    <source>
        <dbReference type="ARBA" id="ARBA00022801"/>
    </source>
</evidence>
<evidence type="ECO:0000256" key="2">
    <source>
        <dbReference type="ARBA" id="ARBA00022670"/>
    </source>
</evidence>
<feature type="signal peptide" evidence="6">
    <location>
        <begin position="1"/>
        <end position="25"/>
    </location>
</feature>
<feature type="chain" id="PRO_5046557926" evidence="6">
    <location>
        <begin position="26"/>
        <end position="393"/>
    </location>
</feature>
<evidence type="ECO:0000313" key="8">
    <source>
        <dbReference type="EMBL" id="MFD0692291.1"/>
    </source>
</evidence>
<keyword evidence="5" id="KW-1133">Transmembrane helix</keyword>
<evidence type="ECO:0000256" key="5">
    <source>
        <dbReference type="SAM" id="Phobius"/>
    </source>
</evidence>
<feature type="domain" description="Peptidase S8/S53" evidence="7">
    <location>
        <begin position="50"/>
        <end position="300"/>
    </location>
</feature>
<reference evidence="9" key="1">
    <citation type="journal article" date="2019" name="Int. J. Syst. Evol. Microbiol.">
        <title>The Global Catalogue of Microorganisms (GCM) 10K type strain sequencing project: providing services to taxonomists for standard genome sequencing and annotation.</title>
        <authorList>
            <consortium name="The Broad Institute Genomics Platform"/>
            <consortium name="The Broad Institute Genome Sequencing Center for Infectious Disease"/>
            <person name="Wu L."/>
            <person name="Ma J."/>
        </authorList>
    </citation>
    <scope>NUCLEOTIDE SEQUENCE [LARGE SCALE GENOMIC DNA]</scope>
    <source>
        <strain evidence="9">JCM 9371</strain>
    </source>
</reference>
<dbReference type="InterPro" id="IPR050131">
    <property type="entry name" value="Peptidase_S8_subtilisin-like"/>
</dbReference>
<dbReference type="Gene3D" id="3.40.50.200">
    <property type="entry name" value="Peptidase S8/S53 domain"/>
    <property type="match status" value="1"/>
</dbReference>
<evidence type="ECO:0000256" key="4">
    <source>
        <dbReference type="ARBA" id="ARBA00022825"/>
    </source>
</evidence>
<keyword evidence="9" id="KW-1185">Reference proteome</keyword>
<evidence type="ECO:0000313" key="9">
    <source>
        <dbReference type="Proteomes" id="UP001597063"/>
    </source>
</evidence>
<sequence>MLTRRVAVPLTAALLLGLAPPLTNDAGADTAWVRQFGRDFEEARTTARGGKVKVALLADGVVRDAKGLKGAVEKEKDLVGTPRPKRVLGTLLASLLTGHDDAFVPAATILPVRVYATDDEPGGKDWRDSDEWTDNLADGIRYAAEQGANVIAVAAYAVDYSFSDYGTIEGAIAYARAKNAVVVATSGRQDAQRPQYPAGSPGVVSIGVVDNDGRRDGKWTAAGSGLLVSAPGTTVPVAGPDGRAWTIQGDTTAFLFGTAAAAMLKARYPQITPPQIVQVLSVSARHPKGKGRYDTDLGFGYLNPAGALSEARRLYAGPMPAMTAEASVPAGESLGKRPEAIRAVPRDEAWLGGFGALAIAGLVALGGALWLALRKRRHEPAEPASAPVPMPPS</sequence>
<keyword evidence="3" id="KW-0378">Hydrolase</keyword>
<keyword evidence="5" id="KW-0472">Membrane</keyword>
<dbReference type="Pfam" id="PF00082">
    <property type="entry name" value="Peptidase_S8"/>
    <property type="match status" value="1"/>
</dbReference>
<keyword evidence="4" id="KW-0720">Serine protease</keyword>
<dbReference type="PANTHER" id="PTHR43806">
    <property type="entry name" value="PEPTIDASE S8"/>
    <property type="match status" value="1"/>
</dbReference>
<proteinExistence type="inferred from homology"/>
<gene>
    <name evidence="8" type="ORF">ACFQZM_47930</name>
</gene>
<keyword evidence="2" id="KW-0645">Protease</keyword>
<dbReference type="SUPFAM" id="SSF52743">
    <property type="entry name" value="Subtilisin-like"/>
    <property type="match status" value="1"/>
</dbReference>
<accession>A0ABW2Y7G1</accession>
<dbReference type="Proteomes" id="UP001597063">
    <property type="component" value="Unassembled WGS sequence"/>
</dbReference>
<comment type="caution">
    <text evidence="8">The sequence shown here is derived from an EMBL/GenBank/DDBJ whole genome shotgun (WGS) entry which is preliminary data.</text>
</comment>
<dbReference type="InterPro" id="IPR000209">
    <property type="entry name" value="Peptidase_S8/S53_dom"/>
</dbReference>
<protein>
    <submittedName>
        <fullName evidence="8">S8 family serine peptidase</fullName>
    </submittedName>
</protein>
<name>A0ABW2Y7G1_9ACTN</name>